<feature type="region of interest" description="Disordered" evidence="6">
    <location>
        <begin position="828"/>
        <end position="852"/>
    </location>
</feature>
<feature type="region of interest" description="Disordered" evidence="6">
    <location>
        <begin position="19"/>
        <end position="56"/>
    </location>
</feature>
<keyword evidence="5" id="KW-0539">Nucleus</keyword>
<evidence type="ECO:0000259" key="7">
    <source>
        <dbReference type="SMART" id="SM00249"/>
    </source>
</evidence>
<feature type="compositionally biased region" description="Polar residues" evidence="6">
    <location>
        <begin position="30"/>
        <end position="56"/>
    </location>
</feature>
<sequence length="867" mass="96491">MLGSPVEVRYDDGGAVVLIQTDGGGPARTTDGSDGTTETPPNATHNSQGSVAGTSESSRIIIHDTHGVEGCGSITILTPTNNLKISINTKRYDRRIDGFQAAKRSLTNDLRNKLGELDELLKASCDGDDGTEPDEPSLDANLSSTVTVQTQPNASTTTTASDGMAQNGAAASAKENANVCELELQGQLYLLDDVLVRKSNDNELFHLGTVVDLEPTSHCLVRFDDTTIRRVELSRITRCGPFVQQENALHEEKLSPVRTSSPPRMLRFPSEFFPLTCLTQLPYELKSLKWDAHHRTNVNGHYCYCGNDGDWAREMVQCRRCKQWFHGRCVRSLQFPILHGDTFYVFICSICNHGHEFVRRLVLSAGNLVHLVLYNLIMRNGRRFYGLRSAILPYIEDNQRTLQLAEKFVKLSVHERAELLHNALKSNKETFCNGKDFGLSQHLWTLRQPVPPPIEPIIIPIPPEETVTESILQQKLLHTDNFRFLPRKNYFMDGATRERMLGLAYANHPESVEDPRTESYTYCTNLPSTSATVTSKQSTKTETSSSSPQPSQVAPACNGTVSLVRAYRRKRYGIRPTPVGTPIAGGGVLDTIIPPPPNFHGANNPFYEEESISLAMMGRARNIERKMGTMKRRACDINHRCMVNAKRRNIRYTGNSSLRGAVPKTRAFRGRKRTLSDVAEESRNALSWHNVQRHNMNGYGTAYGQRPSSATCSSSSCHVEQVDATVAAGGEQQENSDASCIEEKPLASGRRSSGRLIALRPKNYSDSRRYKRRRDSETGVMPCHHSDAYDGTETDQSNGDRLSCSGFTSSRSLSSSCLLRNAYWEQDTGNNSSDSRQQQQQQDRARCVVVGKRTLPDGTQELLLEEN</sequence>
<name>A0A182RPA0_ANOFN</name>
<organism evidence="8">
    <name type="scientific">Anopheles funestus</name>
    <name type="common">African malaria mosquito</name>
    <dbReference type="NCBI Taxonomy" id="62324"/>
    <lineage>
        <taxon>Eukaryota</taxon>
        <taxon>Metazoa</taxon>
        <taxon>Ecdysozoa</taxon>
        <taxon>Arthropoda</taxon>
        <taxon>Hexapoda</taxon>
        <taxon>Insecta</taxon>
        <taxon>Pterygota</taxon>
        <taxon>Neoptera</taxon>
        <taxon>Endopterygota</taxon>
        <taxon>Diptera</taxon>
        <taxon>Nematocera</taxon>
        <taxon>Culicoidea</taxon>
        <taxon>Culicidae</taxon>
        <taxon>Anophelinae</taxon>
        <taxon>Anopheles</taxon>
    </lineage>
</organism>
<dbReference type="SUPFAM" id="SSF57903">
    <property type="entry name" value="FYVE/PHD zinc finger"/>
    <property type="match status" value="1"/>
</dbReference>
<feature type="domain" description="Zinc finger PHD-type" evidence="7">
    <location>
        <begin position="302"/>
        <end position="352"/>
    </location>
</feature>
<feature type="compositionally biased region" description="Polar residues" evidence="6">
    <location>
        <begin position="145"/>
        <end position="161"/>
    </location>
</feature>
<dbReference type="GO" id="GO:0045893">
    <property type="term" value="P:positive regulation of DNA-templated transcription"/>
    <property type="evidence" value="ECO:0007669"/>
    <property type="project" value="TreeGrafter"/>
</dbReference>
<evidence type="ECO:0000313" key="8">
    <source>
        <dbReference type="EnsemblMetazoa" id="AFUN008083-PA"/>
    </source>
</evidence>
<dbReference type="PANTHER" id="PTHR46174:SF1">
    <property type="entry name" value="CXXC-TYPE ZINC FINGER PROTEIN 1"/>
    <property type="match status" value="1"/>
</dbReference>
<dbReference type="GO" id="GO:0048188">
    <property type="term" value="C:Set1C/COMPASS complex"/>
    <property type="evidence" value="ECO:0007669"/>
    <property type="project" value="InterPro"/>
</dbReference>
<feature type="region of interest" description="Disordered" evidence="6">
    <location>
        <begin position="530"/>
        <end position="557"/>
    </location>
</feature>
<dbReference type="AlphaFoldDB" id="A0A182RPA0"/>
<feature type="region of interest" description="Disordered" evidence="6">
    <location>
        <begin position="145"/>
        <end position="169"/>
    </location>
</feature>
<dbReference type="VEuPathDB" id="VectorBase:AFUN008083"/>
<dbReference type="SMART" id="SM00249">
    <property type="entry name" value="PHD"/>
    <property type="match status" value="1"/>
</dbReference>
<evidence type="ECO:0000256" key="2">
    <source>
        <dbReference type="ARBA" id="ARBA00022723"/>
    </source>
</evidence>
<dbReference type="InterPro" id="IPR037869">
    <property type="entry name" value="Spp1/CFP1"/>
</dbReference>
<dbReference type="VEuPathDB" id="VectorBase:AFUN2_013040"/>
<feature type="compositionally biased region" description="Low complexity" evidence="6">
    <location>
        <begin position="832"/>
        <end position="842"/>
    </location>
</feature>
<dbReference type="PROSITE" id="PS01359">
    <property type="entry name" value="ZF_PHD_1"/>
    <property type="match status" value="1"/>
</dbReference>
<evidence type="ECO:0000256" key="6">
    <source>
        <dbReference type="SAM" id="MobiDB-lite"/>
    </source>
</evidence>
<dbReference type="Gene3D" id="3.90.980.20">
    <property type="match status" value="1"/>
</dbReference>
<evidence type="ECO:0000256" key="3">
    <source>
        <dbReference type="ARBA" id="ARBA00022771"/>
    </source>
</evidence>
<evidence type="ECO:0000256" key="4">
    <source>
        <dbReference type="ARBA" id="ARBA00022833"/>
    </source>
</evidence>
<evidence type="ECO:0000256" key="1">
    <source>
        <dbReference type="ARBA" id="ARBA00004123"/>
    </source>
</evidence>
<comment type="subcellular location">
    <subcellularLocation>
        <location evidence="1">Nucleus</location>
    </subcellularLocation>
</comment>
<accession>A0A182RPA0</accession>
<dbReference type="STRING" id="62324.A0A182RPA0"/>
<feature type="region of interest" description="Disordered" evidence="6">
    <location>
        <begin position="728"/>
        <end position="799"/>
    </location>
</feature>
<keyword evidence="3" id="KW-0863">Zinc-finger</keyword>
<keyword evidence="4" id="KW-0862">Zinc</keyword>
<dbReference type="PANTHER" id="PTHR46174">
    <property type="entry name" value="CXXC-TYPE ZINC FINGER PROTEIN 1"/>
    <property type="match status" value="1"/>
</dbReference>
<dbReference type="Gene3D" id="2.30.30.140">
    <property type="match status" value="1"/>
</dbReference>
<dbReference type="InterPro" id="IPR001965">
    <property type="entry name" value="Znf_PHD"/>
</dbReference>
<dbReference type="InterPro" id="IPR019786">
    <property type="entry name" value="Zinc_finger_PHD-type_CS"/>
</dbReference>
<evidence type="ECO:0000256" key="5">
    <source>
        <dbReference type="ARBA" id="ARBA00023242"/>
    </source>
</evidence>
<dbReference type="EnsemblMetazoa" id="AFUN008083-RA">
    <property type="protein sequence ID" value="AFUN008083-PA"/>
    <property type="gene ID" value="AFUN008083"/>
</dbReference>
<feature type="compositionally biased region" description="Low complexity" evidence="6">
    <location>
        <begin position="532"/>
        <end position="553"/>
    </location>
</feature>
<keyword evidence="2" id="KW-0479">Metal-binding</keyword>
<proteinExistence type="predicted"/>
<reference evidence="8" key="1">
    <citation type="submission" date="2020-05" db="UniProtKB">
        <authorList>
            <consortium name="EnsemblMetazoa"/>
        </authorList>
    </citation>
    <scope>IDENTIFICATION</scope>
    <source>
        <strain evidence="8">FUMOZ</strain>
    </source>
</reference>
<dbReference type="GO" id="GO:0008270">
    <property type="term" value="F:zinc ion binding"/>
    <property type="evidence" value="ECO:0007669"/>
    <property type="project" value="UniProtKB-KW"/>
</dbReference>
<protein>
    <recommendedName>
        <fullName evidence="7">Zinc finger PHD-type domain-containing protein</fullName>
    </recommendedName>
</protein>
<dbReference type="InterPro" id="IPR011011">
    <property type="entry name" value="Znf_FYVE_PHD"/>
</dbReference>